<dbReference type="CDD" id="cd09722">
    <property type="entry name" value="Cas1_I-B"/>
    <property type="match status" value="1"/>
</dbReference>
<feature type="binding site" evidence="9">
    <location>
        <position position="150"/>
    </location>
    <ligand>
        <name>Mn(2+)</name>
        <dbReference type="ChEBI" id="CHEBI:29035"/>
    </ligand>
</feature>
<evidence type="ECO:0000256" key="4">
    <source>
        <dbReference type="ARBA" id="ARBA00022801"/>
    </source>
</evidence>
<dbReference type="InterPro" id="IPR042211">
    <property type="entry name" value="CRISPR-assoc_Cas1_N"/>
</dbReference>
<comment type="caution">
    <text evidence="10">The sequence shown here is derived from an EMBL/GenBank/DDBJ whole genome shotgun (WGS) entry which is preliminary data.</text>
</comment>
<dbReference type="GO" id="GO:0016787">
    <property type="term" value="F:hydrolase activity"/>
    <property type="evidence" value="ECO:0007669"/>
    <property type="project" value="UniProtKB-KW"/>
</dbReference>
<dbReference type="GO" id="GO:0004520">
    <property type="term" value="F:DNA endonuclease activity"/>
    <property type="evidence" value="ECO:0007669"/>
    <property type="project" value="InterPro"/>
</dbReference>
<sequence>MRSFYLFSSGKLERRENTLCLSTSEGKRFIPVTQVEQIYLFGENTLNTKLVNFLSQNGILLHFFNYYGYYTGSFYPRETNISGTVIVKQVEHYLNPSQRLYLAKEIIASTIHNIHRILEKREYEKEILGLRKCEEEVMQAKSINEIMLIEAKARRIYYSTFERITNWEFGERSFRPPENPLNALISFGNSMLYTTILKEIYHTQLNPAVSFLHEPFERRFSLALDISEIFKPLIVDKLIFRLINEGLIKPSDFLKEVEFAYLTEKGRKTFVYHFDKLLESTIYHRKLKRKVKYKTLIKLELYKLIKHLLGEKKYKGLRVWW</sequence>
<evidence type="ECO:0000256" key="1">
    <source>
        <dbReference type="ARBA" id="ARBA00022722"/>
    </source>
</evidence>
<keyword evidence="1 9" id="KW-0540">Nuclease</keyword>
<dbReference type="InterPro" id="IPR042206">
    <property type="entry name" value="CRISPR-assoc_Cas1_C"/>
</dbReference>
<dbReference type="PANTHER" id="PTHR43219">
    <property type="entry name" value="CRISPR-ASSOCIATED ENDONUCLEASE CAS1"/>
    <property type="match status" value="1"/>
</dbReference>
<proteinExistence type="inferred from homology"/>
<dbReference type="GO" id="GO:0051607">
    <property type="term" value="P:defense response to virus"/>
    <property type="evidence" value="ECO:0007669"/>
    <property type="project" value="UniProtKB-UniRule"/>
</dbReference>
<dbReference type="Gene3D" id="1.20.120.920">
    <property type="entry name" value="CRISPR-associated endonuclease Cas1, C-terminal domain"/>
    <property type="match status" value="1"/>
</dbReference>
<dbReference type="Pfam" id="PF01867">
    <property type="entry name" value="Cas_Cas1"/>
    <property type="match status" value="1"/>
</dbReference>
<dbReference type="GO" id="GO:0043571">
    <property type="term" value="P:maintenance of CRISPR repeat elements"/>
    <property type="evidence" value="ECO:0007669"/>
    <property type="project" value="UniProtKB-UniRule"/>
</dbReference>
<dbReference type="NCBIfam" id="TIGR00287">
    <property type="entry name" value="cas1"/>
    <property type="match status" value="1"/>
</dbReference>
<evidence type="ECO:0000256" key="2">
    <source>
        <dbReference type="ARBA" id="ARBA00022723"/>
    </source>
</evidence>
<dbReference type="NCBIfam" id="TIGR03641">
    <property type="entry name" value="cas1_HMARI"/>
    <property type="match status" value="1"/>
</dbReference>
<dbReference type="HAMAP" id="MF_01470">
    <property type="entry name" value="Cas1"/>
    <property type="match status" value="1"/>
</dbReference>
<organism evidence="10">
    <name type="scientific">Thermodesulfobacterium geofontis</name>
    <dbReference type="NCBI Taxonomy" id="1295609"/>
    <lineage>
        <taxon>Bacteria</taxon>
        <taxon>Pseudomonadati</taxon>
        <taxon>Thermodesulfobacteriota</taxon>
        <taxon>Thermodesulfobacteria</taxon>
        <taxon>Thermodesulfobacteriales</taxon>
        <taxon>Thermodesulfobacteriaceae</taxon>
        <taxon>Thermodesulfobacterium</taxon>
    </lineage>
</organism>
<keyword evidence="2 9" id="KW-0479">Metal-binding</keyword>
<comment type="subunit">
    <text evidence="9">Homodimer, forms a heterotetramer with a Cas2 homodimer.</text>
</comment>
<feature type="binding site" evidence="9">
    <location>
        <position position="228"/>
    </location>
    <ligand>
        <name>Mn(2+)</name>
        <dbReference type="ChEBI" id="CHEBI:29035"/>
    </ligand>
</feature>
<dbReference type="InterPro" id="IPR019858">
    <property type="entry name" value="CRISPR-assoc_Cas1_HMARI/TNEAP"/>
</dbReference>
<reference evidence="10" key="1">
    <citation type="journal article" date="2020" name="mSystems">
        <title>Genome- and Community-Level Interaction Insights into Carbon Utilization and Element Cycling Functions of Hydrothermarchaeota in Hydrothermal Sediment.</title>
        <authorList>
            <person name="Zhou Z."/>
            <person name="Liu Y."/>
            <person name="Xu W."/>
            <person name="Pan J."/>
            <person name="Luo Z.H."/>
            <person name="Li M."/>
        </authorList>
    </citation>
    <scope>NUCLEOTIDE SEQUENCE [LARGE SCALE GENOMIC DNA]</scope>
    <source>
        <strain evidence="10">SpSt-6</strain>
    </source>
</reference>
<keyword evidence="6 9" id="KW-0051">Antiviral defense</keyword>
<protein>
    <recommendedName>
        <fullName evidence="9">CRISPR-associated endonuclease Cas1</fullName>
        <ecNumber evidence="9">3.1.-.-</ecNumber>
    </recommendedName>
</protein>
<name>A0A7C4JS16_9BACT</name>
<keyword evidence="5 9" id="KW-0460">Magnesium</keyword>
<evidence type="ECO:0000256" key="9">
    <source>
        <dbReference type="HAMAP-Rule" id="MF_01470"/>
    </source>
</evidence>
<evidence type="ECO:0000256" key="8">
    <source>
        <dbReference type="ARBA" id="ARBA00023211"/>
    </source>
</evidence>
<dbReference type="GO" id="GO:0003677">
    <property type="term" value="F:DNA binding"/>
    <property type="evidence" value="ECO:0007669"/>
    <property type="project" value="UniProtKB-KW"/>
</dbReference>
<dbReference type="PANTHER" id="PTHR43219:SF2">
    <property type="entry name" value="CRISPR-ASSOCIATED ENDONUCLEASE CAS1"/>
    <property type="match status" value="1"/>
</dbReference>
<evidence type="ECO:0000313" key="10">
    <source>
        <dbReference type="EMBL" id="HGQ85696.1"/>
    </source>
</evidence>
<comment type="function">
    <text evidence="9">CRISPR (clustered regularly interspaced short palindromic repeat), is an adaptive immune system that provides protection against mobile genetic elements (viruses, transposable elements and conjugative plasmids). CRISPR clusters contain spacers, sequences complementary to antecedent mobile elements, and target invading nucleic acids. CRISPR clusters are transcribed and processed into CRISPR RNA (crRNA). Acts as a dsDNA endonuclease. Involved in the integration of spacer DNA into the CRISPR cassette.</text>
</comment>
<accession>A0A7C4JS16</accession>
<evidence type="ECO:0000256" key="3">
    <source>
        <dbReference type="ARBA" id="ARBA00022759"/>
    </source>
</evidence>
<dbReference type="GO" id="GO:0046872">
    <property type="term" value="F:metal ion binding"/>
    <property type="evidence" value="ECO:0007669"/>
    <property type="project" value="UniProtKB-UniRule"/>
</dbReference>
<keyword evidence="8 9" id="KW-0464">Manganese</keyword>
<evidence type="ECO:0000256" key="6">
    <source>
        <dbReference type="ARBA" id="ARBA00023118"/>
    </source>
</evidence>
<evidence type="ECO:0000256" key="7">
    <source>
        <dbReference type="ARBA" id="ARBA00023125"/>
    </source>
</evidence>
<keyword evidence="3 9" id="KW-0255">Endonuclease</keyword>
<keyword evidence="7 9" id="KW-0238">DNA-binding</keyword>
<dbReference type="InterPro" id="IPR002729">
    <property type="entry name" value="CRISPR-assoc_Cas1"/>
</dbReference>
<dbReference type="Gene3D" id="3.100.10.20">
    <property type="entry name" value="CRISPR-associated endonuclease Cas1, N-terminal domain"/>
    <property type="match status" value="1"/>
</dbReference>
<comment type="cofactor">
    <cofactor evidence="9">
        <name>Mg(2+)</name>
        <dbReference type="ChEBI" id="CHEBI:18420"/>
    </cofactor>
    <cofactor evidence="9">
        <name>Mn(2+)</name>
        <dbReference type="ChEBI" id="CHEBI:29035"/>
    </cofactor>
</comment>
<keyword evidence="4 9" id="KW-0378">Hydrolase</keyword>
<dbReference type="EMBL" id="DSZN01000085">
    <property type="protein sequence ID" value="HGQ85696.1"/>
    <property type="molecule type" value="Genomic_DNA"/>
</dbReference>
<feature type="binding site" evidence="9">
    <location>
        <position position="213"/>
    </location>
    <ligand>
        <name>Mn(2+)</name>
        <dbReference type="ChEBI" id="CHEBI:29035"/>
    </ligand>
</feature>
<evidence type="ECO:0000256" key="5">
    <source>
        <dbReference type="ARBA" id="ARBA00022842"/>
    </source>
</evidence>
<dbReference type="AlphaFoldDB" id="A0A7C4JS16"/>
<dbReference type="EC" id="3.1.-.-" evidence="9"/>
<comment type="similarity">
    <text evidence="9">Belongs to the CRISPR-associated endonuclease Cas1 family.</text>
</comment>
<gene>
    <name evidence="10" type="primary">cas1b</name>
    <name evidence="9" type="synonym">cas1</name>
    <name evidence="10" type="ORF">ENT66_05035</name>
</gene>